<dbReference type="Gene3D" id="1.20.58.190">
    <property type="entry name" value="Translin, domain 1"/>
    <property type="match status" value="1"/>
</dbReference>
<reference evidence="7 8" key="1">
    <citation type="journal article" date="2012" name="Science">
        <title>The Paleozoic origin of enzymatic lignin decomposition reconstructed from 31 fungal genomes.</title>
        <authorList>
            <person name="Floudas D."/>
            <person name="Binder M."/>
            <person name="Riley R."/>
            <person name="Barry K."/>
            <person name="Blanchette R.A."/>
            <person name="Henrissat B."/>
            <person name="Martinez A.T."/>
            <person name="Otillar R."/>
            <person name="Spatafora J.W."/>
            <person name="Yadav J.S."/>
            <person name="Aerts A."/>
            <person name="Benoit I."/>
            <person name="Boyd A."/>
            <person name="Carlson A."/>
            <person name="Copeland A."/>
            <person name="Coutinho P.M."/>
            <person name="de Vries R.P."/>
            <person name="Ferreira P."/>
            <person name="Findley K."/>
            <person name="Foster B."/>
            <person name="Gaskell J."/>
            <person name="Glotzer D."/>
            <person name="Gorecki P."/>
            <person name="Heitman J."/>
            <person name="Hesse C."/>
            <person name="Hori C."/>
            <person name="Igarashi K."/>
            <person name="Jurgens J.A."/>
            <person name="Kallen N."/>
            <person name="Kersten P."/>
            <person name="Kohler A."/>
            <person name="Kuees U."/>
            <person name="Kumar T.K.A."/>
            <person name="Kuo A."/>
            <person name="LaButti K."/>
            <person name="Larrondo L.F."/>
            <person name="Lindquist E."/>
            <person name="Ling A."/>
            <person name="Lombard V."/>
            <person name="Lucas S."/>
            <person name="Lundell T."/>
            <person name="Martin R."/>
            <person name="McLaughlin D.J."/>
            <person name="Morgenstern I."/>
            <person name="Morin E."/>
            <person name="Murat C."/>
            <person name="Nagy L.G."/>
            <person name="Nolan M."/>
            <person name="Ohm R.A."/>
            <person name="Patyshakuliyeva A."/>
            <person name="Rokas A."/>
            <person name="Ruiz-Duenas F.J."/>
            <person name="Sabat G."/>
            <person name="Salamov A."/>
            <person name="Samejima M."/>
            <person name="Schmutz J."/>
            <person name="Slot J.C."/>
            <person name="St John F."/>
            <person name="Stenlid J."/>
            <person name="Sun H."/>
            <person name="Sun S."/>
            <person name="Syed K."/>
            <person name="Tsang A."/>
            <person name="Wiebenga A."/>
            <person name="Young D."/>
            <person name="Pisabarro A."/>
            <person name="Eastwood D.C."/>
            <person name="Martin F."/>
            <person name="Cullen D."/>
            <person name="Grigoriev I.V."/>
            <person name="Hibbett D.S."/>
        </authorList>
    </citation>
    <scope>NUCLEOTIDE SEQUENCE [LARGE SCALE GENOMIC DNA]</scope>
    <source>
        <strain evidence="7 8">DJM-731 SS1</strain>
    </source>
</reference>
<dbReference type="Gene3D" id="1.20.58.200">
    <property type="entry name" value="Translin, domain 2"/>
    <property type="match status" value="1"/>
</dbReference>
<dbReference type="HOGENOM" id="CLU_067225_2_0_1"/>
<dbReference type="SUPFAM" id="SSF74784">
    <property type="entry name" value="Translin"/>
    <property type="match status" value="1"/>
</dbReference>
<protein>
    <submittedName>
        <fullName evidence="7">Translin</fullName>
    </submittedName>
</protein>
<dbReference type="Proteomes" id="UP000030653">
    <property type="component" value="Unassembled WGS sequence"/>
</dbReference>
<dbReference type="AlphaFoldDB" id="M5FX73"/>
<evidence type="ECO:0000256" key="6">
    <source>
        <dbReference type="SAM" id="MobiDB-lite"/>
    </source>
</evidence>
<dbReference type="Pfam" id="PF01997">
    <property type="entry name" value="Translin"/>
    <property type="match status" value="1"/>
</dbReference>
<dbReference type="OMA" id="DTCMETC"/>
<feature type="region of interest" description="Disordered" evidence="6">
    <location>
        <begin position="253"/>
        <end position="275"/>
    </location>
</feature>
<evidence type="ECO:0000313" key="7">
    <source>
        <dbReference type="EMBL" id="EJU01039.1"/>
    </source>
</evidence>
<dbReference type="InterPro" id="IPR036081">
    <property type="entry name" value="Translin_sf"/>
</dbReference>
<sequence>MAAAVHPSSSSREMIMEAFNGHREVLDEFYDRREVLVKLSRDITALSKKCIFMLHRLMSDPSNTPGIEREQSLVAAKQGYECLKQIKSMLENAREYLRGNEFWKYQRSIAPGLQEFIEAYGFAYYLEHNALVHYADIQAYLSDDSGIPYFPLPPSDYLLGISDLTGELMRYAISAITTPGGRIRARVVCDFVRDCRAKFEAFAPQIKGLDQKQKATTSSLRKMEDATYAMAIREREYAASPERLDQLVSEYVSGSSRDHGWDSSGRTNQGDDHDE</sequence>
<keyword evidence="4" id="KW-0963">Cytoplasm</keyword>
<dbReference type="InterPro" id="IPR016068">
    <property type="entry name" value="Translin_N"/>
</dbReference>
<dbReference type="InterPro" id="IPR016069">
    <property type="entry name" value="Translin_C"/>
</dbReference>
<dbReference type="PANTHER" id="PTHR10741">
    <property type="entry name" value="TRANSLIN AND TRANSLIN ASSOCIATED PROTEIN X"/>
    <property type="match status" value="1"/>
</dbReference>
<dbReference type="GO" id="GO:0005634">
    <property type="term" value="C:nucleus"/>
    <property type="evidence" value="ECO:0007669"/>
    <property type="project" value="UniProtKB-SubCell"/>
</dbReference>
<accession>M5FX73</accession>
<organism evidence="7 8">
    <name type="scientific">Dacryopinax primogenitus (strain DJM 731)</name>
    <name type="common">Brown rot fungus</name>
    <dbReference type="NCBI Taxonomy" id="1858805"/>
    <lineage>
        <taxon>Eukaryota</taxon>
        <taxon>Fungi</taxon>
        <taxon>Dikarya</taxon>
        <taxon>Basidiomycota</taxon>
        <taxon>Agaricomycotina</taxon>
        <taxon>Dacrymycetes</taxon>
        <taxon>Dacrymycetales</taxon>
        <taxon>Dacrymycetaceae</taxon>
        <taxon>Dacryopinax</taxon>
    </lineage>
</organism>
<dbReference type="RefSeq" id="XP_040627936.1">
    <property type="nucleotide sequence ID" value="XM_040772979.1"/>
</dbReference>
<gene>
    <name evidence="7" type="ORF">DACRYDRAFT_22847</name>
</gene>
<dbReference type="InterPro" id="IPR002848">
    <property type="entry name" value="Translin_fam"/>
</dbReference>
<keyword evidence="5" id="KW-0539">Nucleus</keyword>
<comment type="subcellular location">
    <subcellularLocation>
        <location evidence="2">Cytoplasm</location>
    </subcellularLocation>
    <subcellularLocation>
        <location evidence="1">Nucleus</location>
    </subcellularLocation>
</comment>
<dbReference type="STRING" id="1858805.M5FX73"/>
<keyword evidence="8" id="KW-1185">Reference proteome</keyword>
<evidence type="ECO:0000256" key="3">
    <source>
        <dbReference type="ARBA" id="ARBA00005902"/>
    </source>
</evidence>
<dbReference type="OrthoDB" id="31005at2759"/>
<name>M5FX73_DACPD</name>
<evidence type="ECO:0000256" key="5">
    <source>
        <dbReference type="ARBA" id="ARBA00023242"/>
    </source>
</evidence>
<proteinExistence type="inferred from homology"/>
<evidence type="ECO:0000256" key="1">
    <source>
        <dbReference type="ARBA" id="ARBA00004123"/>
    </source>
</evidence>
<dbReference type="GeneID" id="63688041"/>
<dbReference type="GO" id="GO:0005737">
    <property type="term" value="C:cytoplasm"/>
    <property type="evidence" value="ECO:0007669"/>
    <property type="project" value="UniProtKB-SubCell"/>
</dbReference>
<evidence type="ECO:0000256" key="2">
    <source>
        <dbReference type="ARBA" id="ARBA00004496"/>
    </source>
</evidence>
<dbReference type="EMBL" id="JH795865">
    <property type="protein sequence ID" value="EJU01039.1"/>
    <property type="molecule type" value="Genomic_DNA"/>
</dbReference>
<evidence type="ECO:0000256" key="4">
    <source>
        <dbReference type="ARBA" id="ARBA00022490"/>
    </source>
</evidence>
<evidence type="ECO:0000313" key="8">
    <source>
        <dbReference type="Proteomes" id="UP000030653"/>
    </source>
</evidence>
<dbReference type="GO" id="GO:0043565">
    <property type="term" value="F:sequence-specific DNA binding"/>
    <property type="evidence" value="ECO:0007669"/>
    <property type="project" value="InterPro"/>
</dbReference>
<dbReference type="CDD" id="cd14820">
    <property type="entry name" value="TRAX"/>
    <property type="match status" value="1"/>
</dbReference>
<comment type="similarity">
    <text evidence="3">Belongs to the translin family.</text>
</comment>